<evidence type="ECO:0000313" key="5">
    <source>
        <dbReference type="EMBL" id="CAB5231371.1"/>
    </source>
</evidence>
<dbReference type="InterPro" id="IPR003115">
    <property type="entry name" value="ParB_N"/>
</dbReference>
<reference evidence="3" key="1">
    <citation type="submission" date="2020-05" db="EMBL/GenBank/DDBJ databases">
        <authorList>
            <person name="Chiriac C."/>
            <person name="Salcher M."/>
            <person name="Ghai R."/>
            <person name="Kavagutti S V."/>
        </authorList>
    </citation>
    <scope>NUCLEOTIDE SEQUENCE</scope>
</reference>
<dbReference type="EMBL" id="LR798430">
    <property type="protein sequence ID" value="CAB5231371.1"/>
    <property type="molecule type" value="Genomic_DNA"/>
</dbReference>
<dbReference type="SMART" id="SM00470">
    <property type="entry name" value="ParB"/>
    <property type="match status" value="1"/>
</dbReference>
<dbReference type="SUPFAM" id="SSF110849">
    <property type="entry name" value="ParB/Sulfiredoxin"/>
    <property type="match status" value="1"/>
</dbReference>
<dbReference type="EMBL" id="LR797075">
    <property type="protein sequence ID" value="CAB4185551.1"/>
    <property type="molecule type" value="Genomic_DNA"/>
</dbReference>
<dbReference type="InterPro" id="IPR036086">
    <property type="entry name" value="ParB/Sulfiredoxin_sf"/>
</dbReference>
<sequence length="212" mass="24552">MAKSSARIKIPFIPNQVQMLPVSDLTKIAQPYRTIETEAFEDLKRSITNDFDFFKRRPCLVNRRDDLLIVYAGNHKLDAAIALGWPEVPCIIHEISEEEEKLRMLKDNVHAGAFDMEFIEMAFDRDFLANDVGFDVTVFADPSSFERPDDIVQAIQIDTKLYAFFNSEKLWVDPESDQWLQQEIKAYGDRMTTVFNFMSHLRKQHQAALDNG</sequence>
<accession>A0A6J5R9F2</accession>
<dbReference type="Pfam" id="PF02195">
    <property type="entry name" value="ParB_N"/>
    <property type="match status" value="1"/>
</dbReference>
<organism evidence="3">
    <name type="scientific">uncultured Caudovirales phage</name>
    <dbReference type="NCBI Taxonomy" id="2100421"/>
    <lineage>
        <taxon>Viruses</taxon>
        <taxon>Duplodnaviria</taxon>
        <taxon>Heunggongvirae</taxon>
        <taxon>Uroviricota</taxon>
        <taxon>Caudoviricetes</taxon>
        <taxon>Peduoviridae</taxon>
        <taxon>Maltschvirus</taxon>
        <taxon>Maltschvirus maltsch</taxon>
    </lineage>
</organism>
<evidence type="ECO:0000313" key="2">
    <source>
        <dbReference type="EMBL" id="CAB4185551.1"/>
    </source>
</evidence>
<gene>
    <name evidence="2" type="ORF">UFOVP1127_95</name>
    <name evidence="3" type="ORF">UFOVP1242_115</name>
    <name evidence="4" type="ORF">UFOVP1492_39</name>
    <name evidence="5" type="ORF">UFOVP1580_68</name>
</gene>
<protein>
    <submittedName>
        <fullName evidence="3">ParB/Sulfiredoxin</fullName>
    </submittedName>
</protein>
<dbReference type="EMBL" id="LR797450">
    <property type="protein sequence ID" value="CAB4217521.1"/>
    <property type="molecule type" value="Genomic_DNA"/>
</dbReference>
<name>A0A6J5R9F2_9CAUD</name>
<dbReference type="EMBL" id="LR797197">
    <property type="protein sequence ID" value="CAB4193619.1"/>
    <property type="molecule type" value="Genomic_DNA"/>
</dbReference>
<feature type="domain" description="ParB-like N-terminal" evidence="1">
    <location>
        <begin position="18"/>
        <end position="108"/>
    </location>
</feature>
<evidence type="ECO:0000313" key="3">
    <source>
        <dbReference type="EMBL" id="CAB4193619.1"/>
    </source>
</evidence>
<evidence type="ECO:0000313" key="4">
    <source>
        <dbReference type="EMBL" id="CAB4217521.1"/>
    </source>
</evidence>
<dbReference type="Gene3D" id="3.90.1530.10">
    <property type="entry name" value="Conserved hypothetical protein from pyrococcus furiosus pfu- 392566-001, ParB domain"/>
    <property type="match status" value="1"/>
</dbReference>
<proteinExistence type="predicted"/>
<evidence type="ECO:0000259" key="1">
    <source>
        <dbReference type="SMART" id="SM00470"/>
    </source>
</evidence>